<organism evidence="2 3">
    <name type="scientific">Pendulispora albinea</name>
    <dbReference type="NCBI Taxonomy" id="2741071"/>
    <lineage>
        <taxon>Bacteria</taxon>
        <taxon>Pseudomonadati</taxon>
        <taxon>Myxococcota</taxon>
        <taxon>Myxococcia</taxon>
        <taxon>Myxococcales</taxon>
        <taxon>Sorangiineae</taxon>
        <taxon>Pendulisporaceae</taxon>
        <taxon>Pendulispora</taxon>
    </lineage>
</organism>
<evidence type="ECO:0000313" key="3">
    <source>
        <dbReference type="Proteomes" id="UP001370348"/>
    </source>
</evidence>
<feature type="signal peptide" evidence="1">
    <location>
        <begin position="1"/>
        <end position="25"/>
    </location>
</feature>
<accession>A0ABZ2LX34</accession>
<dbReference type="EMBL" id="CP089984">
    <property type="protein sequence ID" value="WXB13572.1"/>
    <property type="molecule type" value="Genomic_DNA"/>
</dbReference>
<keyword evidence="1" id="KW-0732">Signal</keyword>
<dbReference type="RefSeq" id="WP_394823186.1">
    <property type="nucleotide sequence ID" value="NZ_CP089984.1"/>
</dbReference>
<dbReference type="Proteomes" id="UP001370348">
    <property type="component" value="Chromosome"/>
</dbReference>
<reference evidence="2 3" key="1">
    <citation type="submission" date="2021-12" db="EMBL/GenBank/DDBJ databases">
        <title>Discovery of the Pendulisporaceae a myxobacterial family with distinct sporulation behavior and unique specialized metabolism.</title>
        <authorList>
            <person name="Garcia R."/>
            <person name="Popoff A."/>
            <person name="Bader C.D."/>
            <person name="Loehr J."/>
            <person name="Walesch S."/>
            <person name="Walt C."/>
            <person name="Boldt J."/>
            <person name="Bunk B."/>
            <person name="Haeckl F.J.F.P.J."/>
            <person name="Gunesch A.P."/>
            <person name="Birkelbach J."/>
            <person name="Nuebel U."/>
            <person name="Pietschmann T."/>
            <person name="Bach T."/>
            <person name="Mueller R."/>
        </authorList>
    </citation>
    <scope>NUCLEOTIDE SEQUENCE [LARGE SCALE GENOMIC DNA]</scope>
    <source>
        <strain evidence="2 3">MSr11954</strain>
    </source>
</reference>
<protein>
    <submittedName>
        <fullName evidence="2">Uncharacterized protein</fullName>
    </submittedName>
</protein>
<sequence length="142" mass="15874">MFIAKLLVPFALAAAILAVPTVANAENTLTGATQSATAASSLSARLDALRQGERELDARAKAIRVRMEKAEPRLRRHSKRILVTVEETQVSIATRLDILQTTTTEMEEASIQNMEKMYKEAIKLLQRVESWYQPPANKRRTP</sequence>
<gene>
    <name evidence="2" type="ORF">LZC94_37765</name>
</gene>
<evidence type="ECO:0000313" key="2">
    <source>
        <dbReference type="EMBL" id="WXB13572.1"/>
    </source>
</evidence>
<proteinExistence type="predicted"/>
<keyword evidence="3" id="KW-1185">Reference proteome</keyword>
<name>A0ABZ2LX34_9BACT</name>
<feature type="chain" id="PRO_5045113244" evidence="1">
    <location>
        <begin position="26"/>
        <end position="142"/>
    </location>
</feature>
<evidence type="ECO:0000256" key="1">
    <source>
        <dbReference type="SAM" id="SignalP"/>
    </source>
</evidence>